<feature type="domain" description="T4 RNA ligase 1-like N-terminal" evidence="1">
    <location>
        <begin position="235"/>
        <end position="440"/>
    </location>
</feature>
<accession>G9ZGP8</accession>
<name>G9ZGP8_9GAMM</name>
<dbReference type="Pfam" id="PF09511">
    <property type="entry name" value="RNA_lig_T4_1"/>
    <property type="match status" value="1"/>
</dbReference>
<dbReference type="HOGENOM" id="CLU_043265_0_0_6"/>
<gene>
    <name evidence="2" type="ORF">HMPREF9080_02012</name>
</gene>
<dbReference type="InterPro" id="IPR019039">
    <property type="entry name" value="T4-Rnl1-like_N"/>
</dbReference>
<dbReference type="InterPro" id="IPR027417">
    <property type="entry name" value="P-loop_NTPase"/>
</dbReference>
<sequence length="501" mass="57750">MTKGNPMQKFILLRGHQGSGKTTFAHAQIAAFQKQYPDAHIVHIENDLLMTDENGEYRFSGKAVDAAQRQGLAMMQKACERGRANPHEHILIINSNTNQKSAACIHLLRLARKHKFAEKIYRLHNFYPNQHGVREAEVLAAYVRLNHNRLRDEEDVPPTKPMDAATAALIAEIEAHQSRKPEYDTARHTYITAAYLRGGHRDYIAKKSARYPALRVLKYARSVFYENRFDDALLEMRGIILDDDDNIIVRPFKKVFNYSERTAENSRYPLHLADDHPVEAVQKINGFLGCCTYVARADDAANHNHQVLYSTTGSLDSRFADLTRAHCQQYEDLFRAYPNHTFLFEITDADDVHIIKERLGETLIGLIDVATGRQYSERELNDIAAAYNATHANPLHRPPLLENLTFGELKEKLKTVEHEGYMVFDGENKEMLFKLKSPYYLISKFLGRSNDKNLNNKLDKKYVDEEYYPLIDHLKENRETFMAMTELEKIAYIQAYLRNSI</sequence>
<comment type="caution">
    <text evidence="2">The sequence shown here is derived from an EMBL/GenBank/DDBJ whole genome shotgun (WGS) entry which is preliminary data.</text>
</comment>
<evidence type="ECO:0000313" key="2">
    <source>
        <dbReference type="EMBL" id="EHM53098.1"/>
    </source>
</evidence>
<dbReference type="Gene3D" id="3.40.50.300">
    <property type="entry name" value="P-loop containing nucleotide triphosphate hydrolases"/>
    <property type="match status" value="1"/>
</dbReference>
<evidence type="ECO:0000259" key="1">
    <source>
        <dbReference type="Pfam" id="PF09511"/>
    </source>
</evidence>
<reference evidence="2 3" key="1">
    <citation type="submission" date="2011-08" db="EMBL/GenBank/DDBJ databases">
        <authorList>
            <person name="Weinstock G."/>
            <person name="Sodergren E."/>
            <person name="Clifton S."/>
            <person name="Fulton L."/>
            <person name="Fulton B."/>
            <person name="Courtney L."/>
            <person name="Fronick C."/>
            <person name="Harrison M."/>
            <person name="Strong C."/>
            <person name="Farmer C."/>
            <person name="Delahaunty K."/>
            <person name="Markovic C."/>
            <person name="Hall O."/>
            <person name="Minx P."/>
            <person name="Tomlinson C."/>
            <person name="Mitreva M."/>
            <person name="Hou S."/>
            <person name="Chen J."/>
            <person name="Wollam A."/>
            <person name="Pepin K.H."/>
            <person name="Johnson M."/>
            <person name="Bhonagiri V."/>
            <person name="Zhang X."/>
            <person name="Suruliraj S."/>
            <person name="Warren W."/>
            <person name="Chinwalla A."/>
            <person name="Mardis E.R."/>
            <person name="Wilson R.K."/>
        </authorList>
    </citation>
    <scope>NUCLEOTIDE SEQUENCE [LARGE SCALE GENOMIC DNA]</scope>
    <source>
        <strain evidence="2 3">F0432</strain>
    </source>
</reference>
<proteinExistence type="predicted"/>
<dbReference type="PATRIC" id="fig|797473.3.peg.1641"/>
<evidence type="ECO:0000313" key="3">
    <source>
        <dbReference type="Proteomes" id="UP000004750"/>
    </source>
</evidence>
<organism evidence="2 3">
    <name type="scientific">Cardiobacterium valvarum F0432</name>
    <dbReference type="NCBI Taxonomy" id="797473"/>
    <lineage>
        <taxon>Bacteria</taxon>
        <taxon>Pseudomonadati</taxon>
        <taxon>Pseudomonadota</taxon>
        <taxon>Gammaproteobacteria</taxon>
        <taxon>Cardiobacteriales</taxon>
        <taxon>Cardiobacteriaceae</taxon>
        <taxon>Cardiobacterium</taxon>
    </lineage>
</organism>
<dbReference type="EMBL" id="AGCM01000114">
    <property type="protein sequence ID" value="EHM53098.1"/>
    <property type="molecule type" value="Genomic_DNA"/>
</dbReference>
<protein>
    <recommendedName>
        <fullName evidence="1">T4 RNA ligase 1-like N-terminal domain-containing protein</fullName>
    </recommendedName>
</protein>
<dbReference type="SUPFAM" id="SSF52540">
    <property type="entry name" value="P-loop containing nucleoside triphosphate hydrolases"/>
    <property type="match status" value="1"/>
</dbReference>
<dbReference type="STRING" id="797473.HMPREF9080_02012"/>
<dbReference type="AlphaFoldDB" id="G9ZGP8"/>
<dbReference type="Proteomes" id="UP000004750">
    <property type="component" value="Unassembled WGS sequence"/>
</dbReference>